<sequence length="351" mass="38871">MLADSGKFVQLHPDSVNALRVGNWIPGTDGYFRMMTRGGDGMFLQQLQWAPTQIAPPQMLAVQLIATQMALRTAIADVEKAVRRVEGKVESVLNIAQATRAGDVLGNHLSIRRATDFLDTHGELPDADWDALAGLGPALNVTIEQLRNHVSRILDSFDSDLPVQDRAAKLCAAVDQKQLGETLSLLVVAEDSLYRWQLLRLARVGQKEPQHRQRVLDDLNELISHQLAEDGKLYREAKRLLDDFAKPAAIEGFRFRKVRELAKHRSHLRDELDQFAQARRHQIEEWSNVETPSVLDAAEAVIDAVADSALKAVGAAGQRLIRIGEYLTDKAQAEKPEPAVGDSGFSPTETT</sequence>
<reference evidence="2 3" key="1">
    <citation type="submission" date="2016-01" db="EMBL/GenBank/DDBJ databases">
        <title>The new phylogeny of the genus Mycobacterium.</title>
        <authorList>
            <person name="Tarcisio F."/>
            <person name="Conor M."/>
            <person name="Antonella G."/>
            <person name="Elisabetta G."/>
            <person name="Giulia F.S."/>
            <person name="Sara T."/>
            <person name="Anna F."/>
            <person name="Clotilde B."/>
            <person name="Roberto B."/>
            <person name="Veronica D.S."/>
            <person name="Fabio R."/>
            <person name="Monica P."/>
            <person name="Olivier J."/>
            <person name="Enrico T."/>
            <person name="Nicola S."/>
        </authorList>
    </citation>
    <scope>NUCLEOTIDE SEQUENCE [LARGE SCALE GENOMIC DNA]</scope>
    <source>
        <strain evidence="2 3">DSM 43505</strain>
    </source>
</reference>
<dbReference type="Proteomes" id="UP000193738">
    <property type="component" value="Unassembled WGS sequence"/>
</dbReference>
<name>A0A1X1VWE7_MYCGS</name>
<protein>
    <submittedName>
        <fullName evidence="2">Uncharacterized protein</fullName>
    </submittedName>
</protein>
<keyword evidence="3" id="KW-1185">Reference proteome</keyword>
<gene>
    <name evidence="2" type="ORF">AWC07_02670</name>
</gene>
<feature type="region of interest" description="Disordered" evidence="1">
    <location>
        <begin position="331"/>
        <end position="351"/>
    </location>
</feature>
<evidence type="ECO:0000313" key="3">
    <source>
        <dbReference type="Proteomes" id="UP000193738"/>
    </source>
</evidence>
<organism evidence="2 3">
    <name type="scientific">Mycobacterium gastri</name>
    <dbReference type="NCBI Taxonomy" id="1777"/>
    <lineage>
        <taxon>Bacteria</taxon>
        <taxon>Bacillati</taxon>
        <taxon>Actinomycetota</taxon>
        <taxon>Actinomycetes</taxon>
        <taxon>Mycobacteriales</taxon>
        <taxon>Mycobacteriaceae</taxon>
        <taxon>Mycobacterium</taxon>
    </lineage>
</organism>
<accession>A0A1X1VWE7</accession>
<proteinExistence type="predicted"/>
<comment type="caution">
    <text evidence="2">The sequence shown here is derived from an EMBL/GenBank/DDBJ whole genome shotgun (WGS) entry which is preliminary data.</text>
</comment>
<dbReference type="AlphaFoldDB" id="A0A1X1VWE7"/>
<dbReference type="EMBL" id="LQOX01000069">
    <property type="protein sequence ID" value="ORV73321.1"/>
    <property type="molecule type" value="Genomic_DNA"/>
</dbReference>
<evidence type="ECO:0000313" key="2">
    <source>
        <dbReference type="EMBL" id="ORV73321.1"/>
    </source>
</evidence>
<evidence type="ECO:0000256" key="1">
    <source>
        <dbReference type="SAM" id="MobiDB-lite"/>
    </source>
</evidence>